<dbReference type="InterPro" id="IPR002156">
    <property type="entry name" value="RNaseH_domain"/>
</dbReference>
<feature type="domain" description="Reverse transcriptase zinc-binding" evidence="2">
    <location>
        <begin position="193"/>
        <end position="291"/>
    </location>
</feature>
<dbReference type="CDD" id="cd06222">
    <property type="entry name" value="RNase_H_like"/>
    <property type="match status" value="1"/>
</dbReference>
<dbReference type="Pfam" id="PF13966">
    <property type="entry name" value="zf-RVT"/>
    <property type="match status" value="1"/>
</dbReference>
<dbReference type="InterPro" id="IPR026960">
    <property type="entry name" value="RVT-Znf"/>
</dbReference>
<dbReference type="SUPFAM" id="SSF53098">
    <property type="entry name" value="Ribonuclease H-like"/>
    <property type="match status" value="1"/>
</dbReference>
<dbReference type="InterPro" id="IPR036397">
    <property type="entry name" value="RNaseH_sf"/>
</dbReference>
<dbReference type="Proteomes" id="UP001318860">
    <property type="component" value="Unassembled WGS sequence"/>
</dbReference>
<reference evidence="3 4" key="1">
    <citation type="journal article" date="2021" name="Comput. Struct. Biotechnol. J.">
        <title>De novo genome assembly of the potent medicinal plant Rehmannia glutinosa using nanopore technology.</title>
        <authorList>
            <person name="Ma L."/>
            <person name="Dong C."/>
            <person name="Song C."/>
            <person name="Wang X."/>
            <person name="Zheng X."/>
            <person name="Niu Y."/>
            <person name="Chen S."/>
            <person name="Feng W."/>
        </authorList>
    </citation>
    <scope>NUCLEOTIDE SEQUENCE [LARGE SCALE GENOMIC DNA]</scope>
    <source>
        <strain evidence="3">DH-2019</strain>
    </source>
</reference>
<dbReference type="PANTHER" id="PTHR33116:SF78">
    <property type="entry name" value="OS12G0587133 PROTEIN"/>
    <property type="match status" value="1"/>
</dbReference>
<proteinExistence type="predicted"/>
<gene>
    <name evidence="3" type="ORF">DH2020_026281</name>
</gene>
<keyword evidence="4" id="KW-1185">Reference proteome</keyword>
<evidence type="ECO:0008006" key="5">
    <source>
        <dbReference type="Google" id="ProtNLM"/>
    </source>
</evidence>
<dbReference type="InterPro" id="IPR012337">
    <property type="entry name" value="RNaseH-like_sf"/>
</dbReference>
<evidence type="ECO:0000313" key="3">
    <source>
        <dbReference type="EMBL" id="KAK6139968.1"/>
    </source>
</evidence>
<evidence type="ECO:0000259" key="1">
    <source>
        <dbReference type="Pfam" id="PF13456"/>
    </source>
</evidence>
<feature type="domain" description="RNase H type-1" evidence="1">
    <location>
        <begin position="403"/>
        <end position="514"/>
    </location>
</feature>
<accession>A0ABR0VZV2</accession>
<sequence length="542" mass="61210">MTAHFLWGSTSEKHTIHWKSWDKLCASKARGGLGFRDLKAFNLALLSKQVWRILTAPSSLLARILKAKYFPSCNIFDASLGNRPSWSWRSIFESIQYLKPGCTKIIKSGSSTLIWNDPWLPIYSDNRIRSTPPPHTPYRRVSDLIIQNMGCWNSELVRSLFSHEEARAILAMPLTLCDSADLWGWKFTKSGKFTVRSAYHAILESNNLQHTHTHSASSSSTGTSVWKKIWKLQITPRSQVFLWRCLSGSIATSDFLHIHHLHNSSPCTLCNSDNPTATHVFFHCPFAESVWRMSGIWESINKLQQPSFTLWTREILLEFNLDMCNLFATICNFIWFSRNKKKFENVEPNPYSVVLMANNSLTDYHSARKWPERPSSKLIVDCLLEKSPTGPRIFFDGAISYMGAGIGVALWDNSGNFLKGFSRKIPDISDAEVAESLALLEALNLARQFNLSLVEIYGDAAAIVLAANEDALFPASCSAIADDISAAKSQITIASISWIRRHKNFVAHFFASYAKHIQSVSYVWDSIPTTLCQSLLDDFQPL</sequence>
<dbReference type="Pfam" id="PF13456">
    <property type="entry name" value="RVT_3"/>
    <property type="match status" value="1"/>
</dbReference>
<evidence type="ECO:0000259" key="2">
    <source>
        <dbReference type="Pfam" id="PF13966"/>
    </source>
</evidence>
<dbReference type="InterPro" id="IPR044730">
    <property type="entry name" value="RNase_H-like_dom_plant"/>
</dbReference>
<dbReference type="Gene3D" id="3.30.420.10">
    <property type="entry name" value="Ribonuclease H-like superfamily/Ribonuclease H"/>
    <property type="match status" value="1"/>
</dbReference>
<name>A0ABR0VZV2_REHGL</name>
<comment type="caution">
    <text evidence="3">The sequence shown here is derived from an EMBL/GenBank/DDBJ whole genome shotgun (WGS) entry which is preliminary data.</text>
</comment>
<protein>
    <recommendedName>
        <fullName evidence="5">Reverse transcriptase zinc-binding domain</fullName>
    </recommendedName>
</protein>
<dbReference type="PANTHER" id="PTHR33116">
    <property type="entry name" value="REVERSE TRANSCRIPTASE ZINC-BINDING DOMAIN-CONTAINING PROTEIN-RELATED-RELATED"/>
    <property type="match status" value="1"/>
</dbReference>
<evidence type="ECO:0000313" key="4">
    <source>
        <dbReference type="Proteomes" id="UP001318860"/>
    </source>
</evidence>
<organism evidence="3 4">
    <name type="scientific">Rehmannia glutinosa</name>
    <name type="common">Chinese foxglove</name>
    <dbReference type="NCBI Taxonomy" id="99300"/>
    <lineage>
        <taxon>Eukaryota</taxon>
        <taxon>Viridiplantae</taxon>
        <taxon>Streptophyta</taxon>
        <taxon>Embryophyta</taxon>
        <taxon>Tracheophyta</taxon>
        <taxon>Spermatophyta</taxon>
        <taxon>Magnoliopsida</taxon>
        <taxon>eudicotyledons</taxon>
        <taxon>Gunneridae</taxon>
        <taxon>Pentapetalae</taxon>
        <taxon>asterids</taxon>
        <taxon>lamiids</taxon>
        <taxon>Lamiales</taxon>
        <taxon>Orobanchaceae</taxon>
        <taxon>Rehmannieae</taxon>
        <taxon>Rehmannia</taxon>
    </lineage>
</organism>
<dbReference type="EMBL" id="JABTTQ020000353">
    <property type="protein sequence ID" value="KAK6139968.1"/>
    <property type="molecule type" value="Genomic_DNA"/>
</dbReference>